<evidence type="ECO:0000313" key="1">
    <source>
        <dbReference type="EMBL" id="KKL19654.1"/>
    </source>
</evidence>
<dbReference type="EMBL" id="LAZR01038402">
    <property type="protein sequence ID" value="KKL19654.1"/>
    <property type="molecule type" value="Genomic_DNA"/>
</dbReference>
<comment type="caution">
    <text evidence="1">The sequence shown here is derived from an EMBL/GenBank/DDBJ whole genome shotgun (WGS) entry which is preliminary data.</text>
</comment>
<name>A0A0F9BCK2_9ZZZZ</name>
<dbReference type="AlphaFoldDB" id="A0A0F9BCK2"/>
<protein>
    <submittedName>
        <fullName evidence="1">Uncharacterized protein</fullName>
    </submittedName>
</protein>
<gene>
    <name evidence="1" type="ORF">LCGC14_2463260</name>
</gene>
<sequence length="42" mass="4599">MDIEELKRLGFEPASTEIPRRLIASIAGHTKTGRTHLALTAP</sequence>
<feature type="non-terminal residue" evidence="1">
    <location>
        <position position="42"/>
    </location>
</feature>
<accession>A0A0F9BCK2</accession>
<proteinExistence type="predicted"/>
<reference evidence="1" key="1">
    <citation type="journal article" date="2015" name="Nature">
        <title>Complex archaea that bridge the gap between prokaryotes and eukaryotes.</title>
        <authorList>
            <person name="Spang A."/>
            <person name="Saw J.H."/>
            <person name="Jorgensen S.L."/>
            <person name="Zaremba-Niedzwiedzka K."/>
            <person name="Martijn J."/>
            <person name="Lind A.E."/>
            <person name="van Eijk R."/>
            <person name="Schleper C."/>
            <person name="Guy L."/>
            <person name="Ettema T.J."/>
        </authorList>
    </citation>
    <scope>NUCLEOTIDE SEQUENCE</scope>
</reference>
<organism evidence="1">
    <name type="scientific">marine sediment metagenome</name>
    <dbReference type="NCBI Taxonomy" id="412755"/>
    <lineage>
        <taxon>unclassified sequences</taxon>
        <taxon>metagenomes</taxon>
        <taxon>ecological metagenomes</taxon>
    </lineage>
</organism>